<name>A0A3A3FV57_9BURK</name>
<organism evidence="8 9">
    <name type="scientific">Noviherbaspirillum saxi</name>
    <dbReference type="NCBI Taxonomy" id="2320863"/>
    <lineage>
        <taxon>Bacteria</taxon>
        <taxon>Pseudomonadati</taxon>
        <taxon>Pseudomonadota</taxon>
        <taxon>Betaproteobacteria</taxon>
        <taxon>Burkholderiales</taxon>
        <taxon>Oxalobacteraceae</taxon>
        <taxon>Noviherbaspirillum</taxon>
    </lineage>
</organism>
<keyword evidence="9" id="KW-1185">Reference proteome</keyword>
<feature type="transmembrane region" description="Helical" evidence="6">
    <location>
        <begin position="21"/>
        <end position="41"/>
    </location>
</feature>
<dbReference type="GO" id="GO:0016020">
    <property type="term" value="C:membrane"/>
    <property type="evidence" value="ECO:0007669"/>
    <property type="project" value="UniProtKB-SubCell"/>
</dbReference>
<dbReference type="AlphaFoldDB" id="A0A3A3FV57"/>
<feature type="transmembrane region" description="Helical" evidence="6">
    <location>
        <begin position="359"/>
        <end position="382"/>
    </location>
</feature>
<feature type="transmembrane region" description="Helical" evidence="6">
    <location>
        <begin position="230"/>
        <end position="249"/>
    </location>
</feature>
<evidence type="ECO:0000256" key="1">
    <source>
        <dbReference type="ARBA" id="ARBA00004141"/>
    </source>
</evidence>
<dbReference type="InterPro" id="IPR011701">
    <property type="entry name" value="MFS"/>
</dbReference>
<proteinExistence type="predicted"/>
<evidence type="ECO:0000259" key="7">
    <source>
        <dbReference type="PROSITE" id="PS50850"/>
    </source>
</evidence>
<dbReference type="Gene3D" id="1.20.1250.20">
    <property type="entry name" value="MFS general substrate transporter like domains"/>
    <property type="match status" value="2"/>
</dbReference>
<keyword evidence="4 6" id="KW-1133">Transmembrane helix</keyword>
<evidence type="ECO:0000313" key="9">
    <source>
        <dbReference type="Proteomes" id="UP000265955"/>
    </source>
</evidence>
<feature type="domain" description="Major facilitator superfamily (MFS) profile" evidence="7">
    <location>
        <begin position="22"/>
        <end position="411"/>
    </location>
</feature>
<dbReference type="Proteomes" id="UP000265955">
    <property type="component" value="Unassembled WGS sequence"/>
</dbReference>
<dbReference type="SUPFAM" id="SSF103473">
    <property type="entry name" value="MFS general substrate transporter"/>
    <property type="match status" value="1"/>
</dbReference>
<comment type="caution">
    <text evidence="8">The sequence shown here is derived from an EMBL/GenBank/DDBJ whole genome shotgun (WGS) entry which is preliminary data.</text>
</comment>
<feature type="transmembrane region" description="Helical" evidence="6">
    <location>
        <begin position="269"/>
        <end position="287"/>
    </location>
</feature>
<dbReference type="PANTHER" id="PTHR23505">
    <property type="entry name" value="SPINSTER"/>
    <property type="match status" value="1"/>
</dbReference>
<protein>
    <submittedName>
        <fullName evidence="8">MFS transporter</fullName>
    </submittedName>
</protein>
<dbReference type="OrthoDB" id="9812221at2"/>
<keyword evidence="5 6" id="KW-0472">Membrane</keyword>
<dbReference type="Pfam" id="PF07690">
    <property type="entry name" value="MFS_1"/>
    <property type="match status" value="1"/>
</dbReference>
<accession>A0A3A3FV57</accession>
<feature type="transmembrane region" description="Helical" evidence="6">
    <location>
        <begin position="151"/>
        <end position="171"/>
    </location>
</feature>
<dbReference type="GO" id="GO:0022857">
    <property type="term" value="F:transmembrane transporter activity"/>
    <property type="evidence" value="ECO:0007669"/>
    <property type="project" value="InterPro"/>
</dbReference>
<evidence type="ECO:0000256" key="2">
    <source>
        <dbReference type="ARBA" id="ARBA00022448"/>
    </source>
</evidence>
<keyword evidence="2" id="KW-0813">Transport</keyword>
<feature type="transmembrane region" description="Helical" evidence="6">
    <location>
        <begin position="326"/>
        <end position="347"/>
    </location>
</feature>
<feature type="transmembrane region" description="Helical" evidence="6">
    <location>
        <begin position="388"/>
        <end position="409"/>
    </location>
</feature>
<evidence type="ECO:0000256" key="3">
    <source>
        <dbReference type="ARBA" id="ARBA00022692"/>
    </source>
</evidence>
<keyword evidence="3 6" id="KW-0812">Transmembrane</keyword>
<feature type="transmembrane region" description="Helical" evidence="6">
    <location>
        <begin position="299"/>
        <end position="320"/>
    </location>
</feature>
<dbReference type="InterPro" id="IPR044770">
    <property type="entry name" value="MFS_spinster-like"/>
</dbReference>
<evidence type="ECO:0000256" key="5">
    <source>
        <dbReference type="ARBA" id="ARBA00023136"/>
    </source>
</evidence>
<dbReference type="InterPro" id="IPR020846">
    <property type="entry name" value="MFS_dom"/>
</dbReference>
<comment type="subcellular location">
    <subcellularLocation>
        <location evidence="1">Membrane</location>
        <topology evidence="1">Multi-pass membrane protein</topology>
    </subcellularLocation>
</comment>
<evidence type="ECO:0000313" key="8">
    <source>
        <dbReference type="EMBL" id="RJF99996.1"/>
    </source>
</evidence>
<sequence length="436" mass="45914">MHSRGDAAVGHHPQVSRTYAWMVFALVFGLMLSDYLSRQVINALFPFLKAEWALSDTQLGSLVSVVALTVGVLTFPISLLADRWGRVLSVTAMALLWGLATIACGLAGSFMPLFLARALVGLGEAGYSSAGGAILLSVFPKRLHASVMGAFLAAALFGSVLGVILGGAIAAQLGWRMAFIIIGAGGLALAIVFPMFVREPAKVAASSNISDSRMPLKTVFKELFAARTALFTYLGSGFQMFTIGSVMAWMPSYLNRYYDMTPKEAGIKAGVLVLLAGVGMTLGGVIVDRLVRRERKNTLLVMASYSFGGCALLVLAFVLPPGTAQFTLLAIAMILAGSPIGPAGAVVTGVSDPRIHATVLATGTLANNILGLAPGPFVTGLIADRMNLQVALEIIPFASLIAALCFVQARRYYDLDVRRIAAPLQSNEIDNSVKAA</sequence>
<feature type="transmembrane region" description="Helical" evidence="6">
    <location>
        <begin position="177"/>
        <end position="197"/>
    </location>
</feature>
<dbReference type="EMBL" id="QYUO01000001">
    <property type="protein sequence ID" value="RJF99996.1"/>
    <property type="molecule type" value="Genomic_DNA"/>
</dbReference>
<reference evidence="9" key="1">
    <citation type="submission" date="2018-09" db="EMBL/GenBank/DDBJ databases">
        <authorList>
            <person name="Zhu H."/>
        </authorList>
    </citation>
    <scope>NUCLEOTIDE SEQUENCE [LARGE SCALE GENOMIC DNA]</scope>
    <source>
        <strain evidence="9">K1R23-30</strain>
    </source>
</reference>
<gene>
    <name evidence="8" type="ORF">D3871_06555</name>
</gene>
<dbReference type="PANTHER" id="PTHR23505:SF79">
    <property type="entry name" value="PROTEIN SPINSTER"/>
    <property type="match status" value="1"/>
</dbReference>
<feature type="transmembrane region" description="Helical" evidence="6">
    <location>
        <begin position="61"/>
        <end position="80"/>
    </location>
</feature>
<dbReference type="InterPro" id="IPR036259">
    <property type="entry name" value="MFS_trans_sf"/>
</dbReference>
<dbReference type="PROSITE" id="PS50850">
    <property type="entry name" value="MFS"/>
    <property type="match status" value="1"/>
</dbReference>
<feature type="transmembrane region" description="Helical" evidence="6">
    <location>
        <begin position="114"/>
        <end position="139"/>
    </location>
</feature>
<evidence type="ECO:0000256" key="6">
    <source>
        <dbReference type="SAM" id="Phobius"/>
    </source>
</evidence>
<feature type="transmembrane region" description="Helical" evidence="6">
    <location>
        <begin position="87"/>
        <end position="108"/>
    </location>
</feature>
<evidence type="ECO:0000256" key="4">
    <source>
        <dbReference type="ARBA" id="ARBA00022989"/>
    </source>
</evidence>